<protein>
    <submittedName>
        <fullName evidence="2">Uncharacterized protein</fullName>
    </submittedName>
</protein>
<feature type="region of interest" description="Disordered" evidence="1">
    <location>
        <begin position="1450"/>
        <end position="1483"/>
    </location>
</feature>
<proteinExistence type="predicted"/>
<feature type="compositionally biased region" description="Polar residues" evidence="1">
    <location>
        <begin position="1014"/>
        <end position="1028"/>
    </location>
</feature>
<feature type="compositionally biased region" description="Basic and acidic residues" evidence="1">
    <location>
        <begin position="405"/>
        <end position="431"/>
    </location>
</feature>
<feature type="region of interest" description="Disordered" evidence="1">
    <location>
        <begin position="1319"/>
        <end position="1438"/>
    </location>
</feature>
<feature type="compositionally biased region" description="Polar residues" evidence="1">
    <location>
        <begin position="1412"/>
        <end position="1425"/>
    </location>
</feature>
<gene>
    <name evidence="2" type="ORF">Bpfe_028758</name>
</gene>
<organism evidence="2 3">
    <name type="scientific">Biomphalaria pfeifferi</name>
    <name type="common">Bloodfluke planorb</name>
    <name type="synonym">Freshwater snail</name>
    <dbReference type="NCBI Taxonomy" id="112525"/>
    <lineage>
        <taxon>Eukaryota</taxon>
        <taxon>Metazoa</taxon>
        <taxon>Spiralia</taxon>
        <taxon>Lophotrochozoa</taxon>
        <taxon>Mollusca</taxon>
        <taxon>Gastropoda</taxon>
        <taxon>Heterobranchia</taxon>
        <taxon>Euthyneura</taxon>
        <taxon>Panpulmonata</taxon>
        <taxon>Hygrophila</taxon>
        <taxon>Lymnaeoidea</taxon>
        <taxon>Planorbidae</taxon>
        <taxon>Biomphalaria</taxon>
    </lineage>
</organism>
<evidence type="ECO:0000313" key="2">
    <source>
        <dbReference type="EMBL" id="KAK0041816.1"/>
    </source>
</evidence>
<comment type="caution">
    <text evidence="2">The sequence shown here is derived from an EMBL/GenBank/DDBJ whole genome shotgun (WGS) entry which is preliminary data.</text>
</comment>
<accession>A0AAD8ASW1</accession>
<dbReference type="EMBL" id="JASAOG010000260">
    <property type="protein sequence ID" value="KAK0041816.1"/>
    <property type="molecule type" value="Genomic_DNA"/>
</dbReference>
<name>A0AAD8ASW1_BIOPF</name>
<feature type="region of interest" description="Disordered" evidence="1">
    <location>
        <begin position="379"/>
        <end position="458"/>
    </location>
</feature>
<evidence type="ECO:0000313" key="3">
    <source>
        <dbReference type="Proteomes" id="UP001233172"/>
    </source>
</evidence>
<feature type="compositionally biased region" description="Polar residues" evidence="1">
    <location>
        <begin position="1385"/>
        <end position="1404"/>
    </location>
</feature>
<keyword evidence="3" id="KW-1185">Reference proteome</keyword>
<feature type="region of interest" description="Disordered" evidence="1">
    <location>
        <begin position="536"/>
        <end position="558"/>
    </location>
</feature>
<sequence>MSDRLVGNMTDVTGPSAELDCGHDHSMNLLGEMLHENMDEQLLAAVSGQNKLNIYELIRKLQLRNKESDTVRARQHLIGSGVSEAKTGFTAKRDCPKTLPDVYISQEALQRLSTQEELLPNPQASSTCVDPESFRPAVKKRTIKANEKLDNSSTKRVTSTGDVHGQEKFKINTEPFLEINVSQIEDCLTEDTKSFLHGNSEDSGCFSCDSKRKCNLSEQHGVVDDNNVKHKVDTCGACRQDMPVNQNGLCKNCWNKIKIEHRDELGGTLGDFKAYAKCIAHSVRKILDLKPAKPESEEIAMEENTSETGQITNANVLHRCPTDISPKSKFKVALPARCQTLDGVSPFTHEVQKLSTHSAGEHFTGLAEVELVERKKLQRTKSVKKAEVNSSETATVKVPRRKLKHATERSKTEVDIKQYEEHQKQNRKPNENKQPLSQTSVEGTPVDPPSERNIKSRLMPYSRSVTSPLKTTRYKNVQIHDLHDSKSATKLTKRSSNLRKGKVNLSLADVRSDEVSKIDTRRRATSYDVVAMSSSRYNDVDSGEERPVRRPKQVSTSVPVKPLPKARTKLPVKQTVSSPTSEQIYSGVTFRQASKPAEAPIPAPRTDKKMIPVSEKEDIYCKGVQHLPVALECQLNTLPVAPTVLKEPVISKSSCQYFHPLETLSSVRDRAHESKPSIHVRSSHSDDALLRTQADVYYTKKGVNGETDVDTGLVHHFSKRQTARSHVLPYYDFPSGQNIYTMSGDVTISSSSNSGTSLKSEVSDVYTGGFLKEEPIYEHESNGDNSSVSSVGPIYFEPTYDAPKHEASDQDIYTGAVFSTNRNANGSMNNSTRPLLNRVSRCTRGKPRIDRVLDRNMEITGVLQHKIRAHAYQQEELNRSNNSNQAPYYDFKGEEIPHPTPKITLSDSSSYTGFTFRYQKQPSPQPKKDFQKNIDFSKYEIHETANTGFFFQSPKKIESDEIWYRGPYLATHLPPSTLAQQVEYPTVTKLSPAQDDDDCYTNIICPKFRNSNNNYTDDGSSDLNNNHLYSDDYTPDPSDAKAATESGFYEEASSKFAPQNNFFLKSGVNAPQSPPNVFSDRSYSESPSKNYVSGLYGQSDSDYAPPFSFKNSQTPPNMSSYNKAPQSFPENMSSFYTASSGDASYNKYEQSHHRIPYGPSDDYSDMPKQLYNNVPAAVSTERDSYFDYAASRNPSAGMFLDKKLDDLSLPRKSPPALPVVNEIKKVGGIVCRDNVVNKEDYAEDVNRDLMDEPGAWVSFKYRDEEPRFVKELAGGRGTKVNTTKETVGKLAKAVEESSYAHNQMYDNMGARNNWREMNQDHSAKVKEASRHKTPTKVEKKEKTVYRPADQIPERAMGKRTQHPSKPAVATTTSATPQPIPPTILDGNNNTSQPESTRNPSSAKTPSKRSRSSQKVSNISKTNSKKVVSPEETKQTSTSVLVDEMVFVSPKNGEKQAAQSVQLATDQESDTAQPETKSMDCAIM</sequence>
<feature type="region of interest" description="Disordered" evidence="1">
    <location>
        <begin position="1014"/>
        <end position="1046"/>
    </location>
</feature>
<evidence type="ECO:0000256" key="1">
    <source>
        <dbReference type="SAM" id="MobiDB-lite"/>
    </source>
</evidence>
<feature type="compositionally biased region" description="Basic and acidic residues" evidence="1">
    <location>
        <begin position="1319"/>
        <end position="1344"/>
    </location>
</feature>
<reference evidence="2" key="1">
    <citation type="journal article" date="2023" name="PLoS Negl. Trop. Dis.">
        <title>A genome sequence for Biomphalaria pfeifferi, the major vector snail for the human-infecting parasite Schistosoma mansoni.</title>
        <authorList>
            <person name="Bu L."/>
            <person name="Lu L."/>
            <person name="Laidemitt M.R."/>
            <person name="Zhang S.M."/>
            <person name="Mutuku M."/>
            <person name="Mkoji G."/>
            <person name="Steinauer M."/>
            <person name="Loker E.S."/>
        </authorList>
    </citation>
    <scope>NUCLEOTIDE SEQUENCE</scope>
    <source>
        <strain evidence="2">KasaAsao</strain>
    </source>
</reference>
<reference evidence="2" key="2">
    <citation type="submission" date="2023-04" db="EMBL/GenBank/DDBJ databases">
        <authorList>
            <person name="Bu L."/>
            <person name="Lu L."/>
            <person name="Laidemitt M.R."/>
            <person name="Zhang S.M."/>
            <person name="Mutuku M."/>
            <person name="Mkoji G."/>
            <person name="Steinauer M."/>
            <person name="Loker E.S."/>
        </authorList>
    </citation>
    <scope>NUCLEOTIDE SEQUENCE</scope>
    <source>
        <strain evidence="2">KasaAsao</strain>
        <tissue evidence="2">Whole Snail</tissue>
    </source>
</reference>
<dbReference type="Proteomes" id="UP001233172">
    <property type="component" value="Unassembled WGS sequence"/>
</dbReference>
<feature type="compositionally biased region" description="Polar residues" evidence="1">
    <location>
        <begin position="1456"/>
        <end position="1475"/>
    </location>
</feature>
<feature type="compositionally biased region" description="Polar residues" evidence="1">
    <location>
        <begin position="432"/>
        <end position="442"/>
    </location>
</feature>